<dbReference type="EC" id="2.1.1.113" evidence="2"/>
<evidence type="ECO:0000313" key="10">
    <source>
        <dbReference type="EMBL" id="DAF49501.1"/>
    </source>
</evidence>
<evidence type="ECO:0000256" key="8">
    <source>
        <dbReference type="ARBA" id="ARBA00049120"/>
    </source>
</evidence>
<dbReference type="Pfam" id="PF01555">
    <property type="entry name" value="N6_N4_Mtase"/>
    <property type="match status" value="2"/>
</dbReference>
<evidence type="ECO:0000256" key="6">
    <source>
        <dbReference type="ARBA" id="ARBA00022747"/>
    </source>
</evidence>
<evidence type="ECO:0000256" key="4">
    <source>
        <dbReference type="ARBA" id="ARBA00022679"/>
    </source>
</evidence>
<dbReference type="PRINTS" id="PR00508">
    <property type="entry name" value="S21N4MTFRASE"/>
</dbReference>
<dbReference type="InterPro" id="IPR029063">
    <property type="entry name" value="SAM-dependent_MTases_sf"/>
</dbReference>
<organism evidence="10">
    <name type="scientific">Siphoviridae sp. ct9mC1</name>
    <dbReference type="NCBI Taxonomy" id="2827794"/>
    <lineage>
        <taxon>Viruses</taxon>
        <taxon>Duplodnaviria</taxon>
        <taxon>Heunggongvirae</taxon>
        <taxon>Uroviricota</taxon>
        <taxon>Caudoviricetes</taxon>
    </lineage>
</organism>
<dbReference type="InterPro" id="IPR053943">
    <property type="entry name" value="RlmKL-like_Mtase_CS"/>
</dbReference>
<feature type="domain" description="DNA methylase N-4/N-6" evidence="9">
    <location>
        <begin position="60"/>
        <end position="117"/>
    </location>
</feature>
<proteinExistence type="inferred from homology"/>
<protein>
    <recommendedName>
        <fullName evidence="2">site-specific DNA-methyltransferase (cytosine-N(4)-specific)</fullName>
        <ecNumber evidence="2">2.1.1.113</ecNumber>
    </recommendedName>
</protein>
<evidence type="ECO:0000256" key="3">
    <source>
        <dbReference type="ARBA" id="ARBA00022603"/>
    </source>
</evidence>
<dbReference type="Gene3D" id="3.40.50.150">
    <property type="entry name" value="Vaccinia Virus protein VP39"/>
    <property type="match status" value="3"/>
</dbReference>
<sequence>MKQQDKSVFDEYKNYLEEKDIDIGKNTEEKALQFESEEMVLEEFKNTDWSFAGDDTTYLSHDIHPYPAKFPPQLPAQIIKMLSSSGEKVWDPFGGSGTTALEALLNDRNCISTDINPIGSIIGKAKTTALCSKDEIELNKLIERLEYYINNAICLGDFFEEHKNDLEREIPNIPNIEKWFEPTVICELAFLKYLIKQDLQSEPAIVVAKASLSKIITRVSNQENETTYRAVRREVRIGEVLEIYLKDLKANFLKIKKLSSMIGYRSCDFITTNVMQPIVGDEKPIEKDAIDLVVTSPPYPNAFDYHLYHRFRIFWLDGDPREVGKVEIGSHLKYQRGKKNFEQFEIEMKPVLENCYKALKAGRYAVFILGNAVFDGVQYETAERIGKLAENVGFSKVGIIDRPLPETKRSVKNWARRATTEQILILRKPMNCSKVTLYPVKYKLWPYEKIISDMERKAICGKDEDEFLTDGALDVGRLKKLTFYSSFQVNDTTFLTWQNMLENGMDCDALRKDPKYLTHGIHPYKGKFYPQLVRPLLNILGVKAGATVFDPFCGSGTVALESILNGYNAYGCDINPTAVDIAVAKNTILMVGAYEFDKHVSLFKEDLKHYINGNYDEAFDSEAIEEIYSWFPERVISKIGFILLRIAAVPDERIRKFLKVILSSIIRDISQQEPSDLRIRRRKEPIEDAPVIEMFNYNLDQQYQNIMSFYKIRNSAPEPLGKAHIWRGNSTSLKSVKKYLQENSVDIVISSPPYATALPYIDTNRLNMLVLEGYNASRRVPIEAEMTGTREIRKSTRCMYEEKIKAEDYGSITSNTARQIIKKVYLQNGSADVGFRKKNMAALLYMYFRDMSDVLNTLNRIVKDGGHICLVIGDTKTTTGEEKVIIRTTQMLRETGKNLGWKLVDDIPVSVTKEKFLHMHNSITENNILIFKK</sequence>
<keyword evidence="7" id="KW-0238">DNA-binding</keyword>
<dbReference type="InterPro" id="IPR017985">
    <property type="entry name" value="MeTrfase_CN4_CS"/>
</dbReference>
<keyword evidence="3 10" id="KW-0489">Methyltransferase</keyword>
<dbReference type="SUPFAM" id="SSF53335">
    <property type="entry name" value="S-adenosyl-L-methionine-dependent methyltransferases"/>
    <property type="match status" value="3"/>
</dbReference>
<comment type="catalytic activity">
    <reaction evidence="8">
        <text>a 2'-deoxycytidine in DNA + S-adenosyl-L-methionine = an N(4)-methyl-2'-deoxycytidine in DNA + S-adenosyl-L-homocysteine + H(+)</text>
        <dbReference type="Rhea" id="RHEA:16857"/>
        <dbReference type="Rhea" id="RHEA-COMP:11369"/>
        <dbReference type="Rhea" id="RHEA-COMP:13674"/>
        <dbReference type="ChEBI" id="CHEBI:15378"/>
        <dbReference type="ChEBI" id="CHEBI:57856"/>
        <dbReference type="ChEBI" id="CHEBI:59789"/>
        <dbReference type="ChEBI" id="CHEBI:85452"/>
        <dbReference type="ChEBI" id="CHEBI:137933"/>
        <dbReference type="EC" id="2.1.1.113"/>
    </reaction>
</comment>
<dbReference type="CDD" id="cd02440">
    <property type="entry name" value="AdoMet_MTases"/>
    <property type="match status" value="1"/>
</dbReference>
<comment type="similarity">
    <text evidence="1">Belongs to the N(4)/N(6)-methyltransferase family. N(4) subfamily.</text>
</comment>
<dbReference type="EMBL" id="BK032583">
    <property type="protein sequence ID" value="DAF49501.1"/>
    <property type="molecule type" value="Genomic_DNA"/>
</dbReference>
<dbReference type="InterPro" id="IPR002941">
    <property type="entry name" value="DNA_methylase_N4/N6"/>
</dbReference>
<evidence type="ECO:0000256" key="1">
    <source>
        <dbReference type="ARBA" id="ARBA00010203"/>
    </source>
</evidence>
<dbReference type="GO" id="GO:0009307">
    <property type="term" value="P:DNA restriction-modification system"/>
    <property type="evidence" value="ECO:0007669"/>
    <property type="project" value="UniProtKB-KW"/>
</dbReference>
<keyword evidence="5" id="KW-0949">S-adenosyl-L-methionine</keyword>
<dbReference type="PANTHER" id="PTHR13370:SF3">
    <property type="entry name" value="TRNA (GUANINE(10)-N2)-METHYLTRANSFERASE HOMOLOG"/>
    <property type="match status" value="1"/>
</dbReference>
<dbReference type="PROSITE" id="PS00093">
    <property type="entry name" value="N4_MTASE"/>
    <property type="match status" value="1"/>
</dbReference>
<keyword evidence="4" id="KW-0808">Transferase</keyword>
<keyword evidence="6" id="KW-0680">Restriction system</keyword>
<dbReference type="PROSITE" id="PS01261">
    <property type="entry name" value="UPF0020"/>
    <property type="match status" value="1"/>
</dbReference>
<evidence type="ECO:0000256" key="5">
    <source>
        <dbReference type="ARBA" id="ARBA00022691"/>
    </source>
</evidence>
<dbReference type="GO" id="GO:0032259">
    <property type="term" value="P:methylation"/>
    <property type="evidence" value="ECO:0007669"/>
    <property type="project" value="UniProtKB-KW"/>
</dbReference>
<dbReference type="GO" id="GO:0003677">
    <property type="term" value="F:DNA binding"/>
    <property type="evidence" value="ECO:0007669"/>
    <property type="project" value="UniProtKB-KW"/>
</dbReference>
<evidence type="ECO:0000259" key="9">
    <source>
        <dbReference type="Pfam" id="PF01555"/>
    </source>
</evidence>
<evidence type="ECO:0000256" key="2">
    <source>
        <dbReference type="ARBA" id="ARBA00012185"/>
    </source>
</evidence>
<evidence type="ECO:0000256" key="7">
    <source>
        <dbReference type="ARBA" id="ARBA00023125"/>
    </source>
</evidence>
<accession>A0A8S5SES6</accession>
<dbReference type="GO" id="GO:0008170">
    <property type="term" value="F:N-methyltransferase activity"/>
    <property type="evidence" value="ECO:0007669"/>
    <property type="project" value="InterPro"/>
</dbReference>
<reference evidence="10" key="1">
    <citation type="journal article" date="2021" name="Proc. Natl. Acad. Sci. U.S.A.">
        <title>A Catalog of Tens of Thousands of Viruses from Human Metagenomes Reveals Hidden Associations with Chronic Diseases.</title>
        <authorList>
            <person name="Tisza M.J."/>
            <person name="Buck C.B."/>
        </authorList>
    </citation>
    <scope>NUCLEOTIDE SEQUENCE</scope>
    <source>
        <strain evidence="10">Ct9mC1</strain>
    </source>
</reference>
<dbReference type="InterPro" id="IPR001091">
    <property type="entry name" value="RM_Methyltransferase"/>
</dbReference>
<dbReference type="GO" id="GO:0015667">
    <property type="term" value="F:site-specific DNA-methyltransferase (cytosine-N4-specific) activity"/>
    <property type="evidence" value="ECO:0007669"/>
    <property type="project" value="UniProtKB-EC"/>
</dbReference>
<feature type="domain" description="DNA methylase N-4/N-6" evidence="9">
    <location>
        <begin position="290"/>
        <end position="583"/>
    </location>
</feature>
<dbReference type="PANTHER" id="PTHR13370">
    <property type="entry name" value="RNA METHYLASE-RELATED"/>
    <property type="match status" value="1"/>
</dbReference>
<name>A0A8S5SES6_9CAUD</name>